<proteinExistence type="predicted"/>
<evidence type="ECO:0000313" key="2">
    <source>
        <dbReference type="Proteomes" id="UP000092024"/>
    </source>
</evidence>
<keyword evidence="2" id="KW-1185">Reference proteome</keyword>
<sequence>MLSRVRFFTFKQKKCSDRPECEGFWRNAYAYEATFFQNVSSVRLCFRISPFKHIIQGNLETIAIGRTLHTPAHAAETLLFHLYNKY</sequence>
<protein>
    <submittedName>
        <fullName evidence="1">Uncharacterized protein</fullName>
    </submittedName>
</protein>
<dbReference type="Proteomes" id="UP000092024">
    <property type="component" value="Unassembled WGS sequence"/>
</dbReference>
<name>A0A1A5YJA9_9BACL</name>
<dbReference type="AlphaFoldDB" id="A0A1A5YJA9"/>
<gene>
    <name evidence="1" type="ORF">A7K91_14000</name>
</gene>
<evidence type="ECO:0000313" key="1">
    <source>
        <dbReference type="EMBL" id="OBR65684.1"/>
    </source>
</evidence>
<organism evidence="1 2">
    <name type="scientific">Paenibacillus oryzae</name>
    <dbReference type="NCBI Taxonomy" id="1844972"/>
    <lineage>
        <taxon>Bacteria</taxon>
        <taxon>Bacillati</taxon>
        <taxon>Bacillota</taxon>
        <taxon>Bacilli</taxon>
        <taxon>Bacillales</taxon>
        <taxon>Paenibacillaceae</taxon>
        <taxon>Paenibacillus</taxon>
    </lineage>
</organism>
<comment type="caution">
    <text evidence="1">The sequence shown here is derived from an EMBL/GenBank/DDBJ whole genome shotgun (WGS) entry which is preliminary data.</text>
</comment>
<accession>A0A1A5YJA9</accession>
<reference evidence="1 2" key="1">
    <citation type="submission" date="2016-05" db="EMBL/GenBank/DDBJ databases">
        <title>Paenibacillus oryzae. sp. nov., isolated from the rice root.</title>
        <authorList>
            <person name="Zhang J."/>
            <person name="Zhang X."/>
        </authorList>
    </citation>
    <scope>NUCLEOTIDE SEQUENCE [LARGE SCALE GENOMIC DNA]</scope>
    <source>
        <strain evidence="1 2">1DrF-4</strain>
    </source>
</reference>
<dbReference type="EMBL" id="LYPA01000054">
    <property type="protein sequence ID" value="OBR65684.1"/>
    <property type="molecule type" value="Genomic_DNA"/>
</dbReference>